<feature type="compositionally biased region" description="Acidic residues" evidence="4">
    <location>
        <begin position="129"/>
        <end position="143"/>
    </location>
</feature>
<proteinExistence type="predicted"/>
<dbReference type="InterPro" id="IPR012943">
    <property type="entry name" value="Cnn_1N"/>
</dbReference>
<evidence type="ECO:0000313" key="6">
    <source>
        <dbReference type="EMBL" id="CDP36744.1"/>
    </source>
</evidence>
<gene>
    <name evidence="6" type="ORF">GNLVRS02_ARAD1B19954g</name>
</gene>
<feature type="coiled-coil region" evidence="3">
    <location>
        <begin position="491"/>
        <end position="601"/>
    </location>
</feature>
<feature type="region of interest" description="Disordered" evidence="4">
    <location>
        <begin position="1"/>
        <end position="197"/>
    </location>
</feature>
<feature type="coiled-coil region" evidence="3">
    <location>
        <begin position="699"/>
        <end position="843"/>
    </location>
</feature>
<feature type="coiled-coil region" evidence="3">
    <location>
        <begin position="872"/>
        <end position="945"/>
    </location>
</feature>
<dbReference type="EMBL" id="HG937692">
    <property type="protein sequence ID" value="CDP36744.1"/>
    <property type="molecule type" value="Genomic_DNA"/>
</dbReference>
<dbReference type="GO" id="GO:0005815">
    <property type="term" value="C:microtubule organizing center"/>
    <property type="evidence" value="ECO:0007669"/>
    <property type="project" value="InterPro"/>
</dbReference>
<keyword evidence="2" id="KW-0963">Cytoplasm</keyword>
<feature type="compositionally biased region" description="Polar residues" evidence="4">
    <location>
        <begin position="18"/>
        <end position="37"/>
    </location>
</feature>
<feature type="compositionally biased region" description="Polar residues" evidence="4">
    <location>
        <begin position="1"/>
        <end position="10"/>
    </location>
</feature>
<sequence>MMNSDDSPASGNDVALDDSSSQYLERSDGTETGTFNGPSGGGFDPSTDSSKMSWRTFSDSENRDDSKQSTPAPLRRQSYSGETNLDSRDQSSDSILDPYISQPDANGSFEDPAKDFSVSTGESNRPIEEDGVETLLDDEENDTDNMHNDRQELENDESNRLRVKEKSESIVTDPDAATDKTEFNTKPTSDILDTKDNDNLNNLTLELTDYEFFKEPGQEDKYGTHGTTDSEDVLRRAEAFDVNTLPDVSKGSDMGARKERSRLEELERDNFQLKLRVVMLEQYSSSNADIGEMRKRLVDSEAERLSLRRDNEKLRETIAELNSSNDYDRATADSKEKDAIIQEYEARLEEIEEDYYRLKSMCTELESETAKYRDQYESEQKEKAEYEQALNEAEEINEELIQKNAALKNQLSSTRNSPQSVSIGAEYRDRSMNDAAEVSKIHSQAVQLKRTLGQSARFSRPQRSPGSISLADCITVLSEVQTIATDFMSDFSHLKEACDRLEYDLQKSEAEKNDLNYALAEREDDVFNLQSQLDSLEGASTKIHEIYDLLDEVKDLRRQNDLLADQVETRDSELVNIRLSHNDIEIELDNCRREMKLREERYGERIAELRASLDKTLKDQRSTVSQLQTRTTELVELQSNLSAYKTKLEELSNSEMKMEEIVAVLKACYKEDVTSTSVVRELREALSKLAEAASSDAKLSTSRLENEKLKADLSKKELEIAALKESLESKLMNAKDELESLKKKSAMDISLLESQADLLKTSEAKLQSRVEILTKEKEQLSANGLQSDSRLTQSLELYKKHLTEAHSEQEKLSKRLEEELANARKLKAQMDDRDSEIEALKEELKSLGYNRQKMHTYSAELEAKVAELSSMVTKESQKSQEYTQENRELKEQLFFERSKSKDLAHNVEIISASLKKRRQAEKSEVEELRNAKTSSEATIVTLESKLRDSREKIFSFLLAFVKQMGHILGSQWTMQTLSDLENARKLKGNDSDDSVLDVFDNLDKIIVEISAGVMKAIQRVSSDMQKRFNQLQQHDSSQVVPTGDASQRALTEKEKWLLDVLSGKNLHSKCPDCGSTICSLRLHEMKRKYEKIYAEAQEYSKKCHDLIHEKDDMIYSLRRQIHRLKSETDRKSKRISLLENGPNDDN</sequence>
<feature type="coiled-coil region" evidence="3">
    <location>
        <begin position="256"/>
        <end position="417"/>
    </location>
</feature>
<reference evidence="6" key="1">
    <citation type="submission" date="2014-02" db="EMBL/GenBank/DDBJ databases">
        <authorList>
            <person name="Genoscope - CEA"/>
        </authorList>
    </citation>
    <scope>NUCLEOTIDE SEQUENCE</scope>
    <source>
        <strain evidence="6">LS3</strain>
    </source>
</reference>
<feature type="compositionally biased region" description="Basic and acidic residues" evidence="4">
    <location>
        <begin position="58"/>
        <end position="67"/>
    </location>
</feature>
<evidence type="ECO:0000256" key="4">
    <source>
        <dbReference type="SAM" id="MobiDB-lite"/>
    </source>
</evidence>
<dbReference type="Pfam" id="PF07989">
    <property type="entry name" value="Cnn_1N"/>
    <property type="match status" value="1"/>
</dbReference>
<accession>A0A060T7K2</accession>
<dbReference type="AlphaFoldDB" id="A0A060T7K2"/>
<evidence type="ECO:0000259" key="5">
    <source>
        <dbReference type="Pfam" id="PF07989"/>
    </source>
</evidence>
<feature type="domain" description="Centrosomin N-terminal motif 1" evidence="5">
    <location>
        <begin position="261"/>
        <end position="323"/>
    </location>
</feature>
<dbReference type="GO" id="GO:0005737">
    <property type="term" value="C:cytoplasm"/>
    <property type="evidence" value="ECO:0007669"/>
    <property type="project" value="UniProtKB-SubCell"/>
</dbReference>
<name>A0A060T7K2_BLAAD</name>
<protein>
    <submittedName>
        <fullName evidence="6">ARAD1B19954p</fullName>
    </submittedName>
</protein>
<evidence type="ECO:0000256" key="2">
    <source>
        <dbReference type="ARBA" id="ARBA00022490"/>
    </source>
</evidence>
<comment type="subcellular location">
    <subcellularLocation>
        <location evidence="1">Cytoplasm</location>
    </subcellularLocation>
</comment>
<feature type="compositionally biased region" description="Basic and acidic residues" evidence="4">
    <location>
        <begin position="144"/>
        <end position="168"/>
    </location>
</feature>
<dbReference type="Gene3D" id="1.10.287.1490">
    <property type="match status" value="1"/>
</dbReference>
<feature type="compositionally biased region" description="Polar residues" evidence="4">
    <location>
        <begin position="46"/>
        <end position="57"/>
    </location>
</feature>
<evidence type="ECO:0000256" key="3">
    <source>
        <dbReference type="SAM" id="Coils"/>
    </source>
</evidence>
<organism evidence="6">
    <name type="scientific">Blastobotrys adeninivorans</name>
    <name type="common">Yeast</name>
    <name type="synonym">Arxula adeninivorans</name>
    <dbReference type="NCBI Taxonomy" id="409370"/>
    <lineage>
        <taxon>Eukaryota</taxon>
        <taxon>Fungi</taxon>
        <taxon>Dikarya</taxon>
        <taxon>Ascomycota</taxon>
        <taxon>Saccharomycotina</taxon>
        <taxon>Dipodascomycetes</taxon>
        <taxon>Dipodascales</taxon>
        <taxon>Trichomonascaceae</taxon>
        <taxon>Blastobotrys</taxon>
    </lineage>
</organism>
<evidence type="ECO:0000256" key="1">
    <source>
        <dbReference type="ARBA" id="ARBA00004496"/>
    </source>
</evidence>
<reference evidence="6" key="2">
    <citation type="submission" date="2014-06" db="EMBL/GenBank/DDBJ databases">
        <title>The complete genome of Blastobotrys (Arxula) adeninivorans LS3 - a yeast of biotechnological interest.</title>
        <authorList>
            <person name="Kunze G."/>
            <person name="Gaillardin C."/>
            <person name="Czernicka M."/>
            <person name="Durrens P."/>
            <person name="Martin T."/>
            <person name="Boer E."/>
            <person name="Gabaldon T."/>
            <person name="Cruz J."/>
            <person name="Talla E."/>
            <person name="Marck C."/>
            <person name="Goffeau A."/>
            <person name="Barbe V."/>
            <person name="Baret P."/>
            <person name="Baronian K."/>
            <person name="Beier S."/>
            <person name="Bleykasten C."/>
            <person name="Bode R."/>
            <person name="Casaregola S."/>
            <person name="Despons L."/>
            <person name="Fairhead C."/>
            <person name="Giersberg M."/>
            <person name="Gierski P."/>
            <person name="Hahnel U."/>
            <person name="Hartmann A."/>
            <person name="Jankowska D."/>
            <person name="Jubin C."/>
            <person name="Jung P."/>
            <person name="Lafontaine I."/>
            <person name="Leh-Louis V."/>
            <person name="Lemaire M."/>
            <person name="Marcet-Houben M."/>
            <person name="Mascher M."/>
            <person name="Morel G."/>
            <person name="Richard G.-F."/>
            <person name="Riechen J."/>
            <person name="Sacerdot C."/>
            <person name="Sarkar A."/>
            <person name="Savel G."/>
            <person name="Schacherer J."/>
            <person name="Sherman D."/>
            <person name="Straub M.-L."/>
            <person name="Stein N."/>
            <person name="Thierry A."/>
            <person name="Trautwein-Schult A."/>
            <person name="Westhof E."/>
            <person name="Worch S."/>
            <person name="Dujon B."/>
            <person name="Souciet J.-L."/>
            <person name="Wincker P."/>
            <person name="Scholz U."/>
            <person name="Neuveglise N."/>
        </authorList>
    </citation>
    <scope>NUCLEOTIDE SEQUENCE</scope>
    <source>
        <strain evidence="6">LS3</strain>
    </source>
</reference>
<keyword evidence="3" id="KW-0175">Coiled coil</keyword>